<organism evidence="3 4">
    <name type="scientific">Ancylostoma ceylanicum</name>
    <dbReference type="NCBI Taxonomy" id="53326"/>
    <lineage>
        <taxon>Eukaryota</taxon>
        <taxon>Metazoa</taxon>
        <taxon>Ecdysozoa</taxon>
        <taxon>Nematoda</taxon>
        <taxon>Chromadorea</taxon>
        <taxon>Rhabditida</taxon>
        <taxon>Rhabditina</taxon>
        <taxon>Rhabditomorpha</taxon>
        <taxon>Strongyloidea</taxon>
        <taxon>Ancylostomatidae</taxon>
        <taxon>Ancylostomatinae</taxon>
        <taxon>Ancylostoma</taxon>
    </lineage>
</organism>
<dbReference type="PANTHER" id="PTHR24020:SF20">
    <property type="entry name" value="PH DOMAIN-CONTAINING PROTEIN"/>
    <property type="match status" value="1"/>
</dbReference>
<dbReference type="STRING" id="53326.A0A016SGQ4"/>
<feature type="domain" description="VWFA" evidence="2">
    <location>
        <begin position="488"/>
        <end position="661"/>
    </location>
</feature>
<gene>
    <name evidence="3" type="primary">Acey_s0227.g2803</name>
    <name evidence="3" type="ORF">Y032_0227g2803</name>
</gene>
<dbReference type="OrthoDB" id="687730at2759"/>
<dbReference type="CDD" id="cd01450">
    <property type="entry name" value="vWFA_subfamily_ECM"/>
    <property type="match status" value="1"/>
</dbReference>
<dbReference type="InterPro" id="IPR036465">
    <property type="entry name" value="vWFA_dom_sf"/>
</dbReference>
<dbReference type="PANTHER" id="PTHR24020">
    <property type="entry name" value="COLLAGEN ALPHA"/>
    <property type="match status" value="1"/>
</dbReference>
<dbReference type="SUPFAM" id="SSF53300">
    <property type="entry name" value="vWA-like"/>
    <property type="match status" value="1"/>
</dbReference>
<evidence type="ECO:0000313" key="3">
    <source>
        <dbReference type="EMBL" id="EYB89805.1"/>
    </source>
</evidence>
<evidence type="ECO:0000256" key="1">
    <source>
        <dbReference type="SAM" id="SignalP"/>
    </source>
</evidence>
<proteinExistence type="predicted"/>
<comment type="caution">
    <text evidence="3">The sequence shown here is derived from an EMBL/GenBank/DDBJ whole genome shotgun (WGS) entry which is preliminary data.</text>
</comment>
<keyword evidence="4" id="KW-1185">Reference proteome</keyword>
<dbReference type="Pfam" id="PF00092">
    <property type="entry name" value="VWA"/>
    <property type="match status" value="1"/>
</dbReference>
<accession>A0A016SGQ4</accession>
<sequence>MLLNSCVQLFSKLWFLTLLTFSLFVTSATDASFAKFCGKPISFGIGVYNAEEVSCEVEYDMMTENDLAATKFCLTNSPYTIVWSKPGERTKCKYQTHFGCGEDEILIGETCFQVGTKMSGREKSPSFCPLKLKFHTIKSLFEQKWITDSYLTVSAFFSHLTLIWVGNDKANSRSLNIAREGNMFTGKWNRIVKGTSESLAQLVTLLRGFEGGHLHYADPNSKFFAMCSRPADEYESYIRAVVKDLSYLGFTSHIYLDNYQNRRPFLLMRLPQRASQHDLHMDHLNRVCEVLPRGYAASPYDFHNQDDFKRILRDEKVNIVLIPGRRSSNVKLANLKNCRKDPRYKFMQKSFEILVGNSSATAKKEFWRDTFPSRACADMPRTALAYTQEGMIDIPPVASHFVLCTYGRRPSTAPRRKDEQCHPLAYYDAQKKECRCNHELDDIRHSQYWNLTESEGEYPPVCRFSLLKEKLLFEGYNLLVMHSKMSHEVVFVVDTSYSLRICHYEKVLLFLKSLSDVVVRHQIEVGLMGYADEPHDISPIQNYDDEDVYKLRVSSIRKMSRYPWFGWTNMGKAIAKMIELFNFNKPKKKLGVVITAGKARDHDDLMSIIYEVRKRKIEMAAVAVGFYTDANEMAHIACSRKNLFYIAEGFDGLKASLLKLIMYHFCKAE</sequence>
<evidence type="ECO:0000313" key="4">
    <source>
        <dbReference type="Proteomes" id="UP000024635"/>
    </source>
</evidence>
<dbReference type="AlphaFoldDB" id="A0A016SGQ4"/>
<dbReference type="PROSITE" id="PS50234">
    <property type="entry name" value="VWFA"/>
    <property type="match status" value="1"/>
</dbReference>
<dbReference type="InterPro" id="IPR002035">
    <property type="entry name" value="VWF_A"/>
</dbReference>
<feature type="chain" id="PRO_5001486357" description="VWFA domain-containing protein" evidence="1">
    <location>
        <begin position="28"/>
        <end position="669"/>
    </location>
</feature>
<evidence type="ECO:0000259" key="2">
    <source>
        <dbReference type="PROSITE" id="PS50234"/>
    </source>
</evidence>
<protein>
    <recommendedName>
        <fullName evidence="2">VWFA domain-containing protein</fullName>
    </recommendedName>
</protein>
<dbReference type="Proteomes" id="UP000024635">
    <property type="component" value="Unassembled WGS sequence"/>
</dbReference>
<keyword evidence="1" id="KW-0732">Signal</keyword>
<feature type="signal peptide" evidence="1">
    <location>
        <begin position="1"/>
        <end position="27"/>
    </location>
</feature>
<name>A0A016SGQ4_9BILA</name>
<dbReference type="SMART" id="SM00327">
    <property type="entry name" value="VWA"/>
    <property type="match status" value="1"/>
</dbReference>
<dbReference type="Gene3D" id="3.40.50.410">
    <property type="entry name" value="von Willebrand factor, type A domain"/>
    <property type="match status" value="1"/>
</dbReference>
<dbReference type="EMBL" id="JARK01001563">
    <property type="protein sequence ID" value="EYB89805.1"/>
    <property type="molecule type" value="Genomic_DNA"/>
</dbReference>
<dbReference type="InterPro" id="IPR050525">
    <property type="entry name" value="ECM_Assembly_Org"/>
</dbReference>
<reference evidence="4" key="1">
    <citation type="journal article" date="2015" name="Nat. Genet.">
        <title>The genome and transcriptome of the zoonotic hookworm Ancylostoma ceylanicum identify infection-specific gene families.</title>
        <authorList>
            <person name="Schwarz E.M."/>
            <person name="Hu Y."/>
            <person name="Antoshechkin I."/>
            <person name="Miller M.M."/>
            <person name="Sternberg P.W."/>
            <person name="Aroian R.V."/>
        </authorList>
    </citation>
    <scope>NUCLEOTIDE SEQUENCE</scope>
    <source>
        <strain evidence="4">HY135</strain>
    </source>
</reference>